<accession>A0A0C9MTZ4</accession>
<dbReference type="Proteomes" id="UP000053815">
    <property type="component" value="Unassembled WGS sequence"/>
</dbReference>
<keyword evidence="1" id="KW-0472">Membrane</keyword>
<gene>
    <name evidence="2" type="ORF">MAM1_0430d10469</name>
</gene>
<sequence length="103" mass="11600">MVKKIIKSCLKIAFVTSLCILVPVHMLLDHALWVVEEAIVIFQEAISNIDYLIGENLEIISRETRQICNVNTTLTATLTELPDDEIDTPKWSAKGIKSVVDYI</sequence>
<keyword evidence="3" id="KW-1185">Reference proteome</keyword>
<feature type="transmembrane region" description="Helical" evidence="1">
    <location>
        <begin position="12"/>
        <end position="33"/>
    </location>
</feature>
<keyword evidence="1" id="KW-1133">Transmembrane helix</keyword>
<name>A0A0C9MTZ4_9FUNG</name>
<proteinExistence type="predicted"/>
<dbReference type="AlphaFoldDB" id="A0A0C9MTZ4"/>
<evidence type="ECO:0000313" key="3">
    <source>
        <dbReference type="Proteomes" id="UP000053815"/>
    </source>
</evidence>
<evidence type="ECO:0000256" key="1">
    <source>
        <dbReference type="SAM" id="Phobius"/>
    </source>
</evidence>
<dbReference type="EMBL" id="DF836719">
    <property type="protein sequence ID" value="GAN10919.1"/>
    <property type="molecule type" value="Genomic_DNA"/>
</dbReference>
<reference evidence="2" key="1">
    <citation type="submission" date="2014-09" db="EMBL/GenBank/DDBJ databases">
        <title>Draft genome sequence of an oleaginous Mucoromycotina fungus Mucor ambiguus NBRC6742.</title>
        <authorList>
            <person name="Takeda I."/>
            <person name="Yamane N."/>
            <person name="Morita T."/>
            <person name="Tamano K."/>
            <person name="Machida M."/>
            <person name="Baker S."/>
            <person name="Koike H."/>
        </authorList>
    </citation>
    <scope>NUCLEOTIDE SEQUENCE</scope>
    <source>
        <strain evidence="2">NBRC 6742</strain>
    </source>
</reference>
<evidence type="ECO:0000313" key="2">
    <source>
        <dbReference type="EMBL" id="GAN10919.1"/>
    </source>
</evidence>
<protein>
    <submittedName>
        <fullName evidence="2">Uncharacterized protein</fullName>
    </submittedName>
</protein>
<dbReference type="OrthoDB" id="2216225at2759"/>
<keyword evidence="1" id="KW-0812">Transmembrane</keyword>
<organism evidence="2">
    <name type="scientific">Mucor ambiguus</name>
    <dbReference type="NCBI Taxonomy" id="91626"/>
    <lineage>
        <taxon>Eukaryota</taxon>
        <taxon>Fungi</taxon>
        <taxon>Fungi incertae sedis</taxon>
        <taxon>Mucoromycota</taxon>
        <taxon>Mucoromycotina</taxon>
        <taxon>Mucoromycetes</taxon>
        <taxon>Mucorales</taxon>
        <taxon>Mucorineae</taxon>
        <taxon>Mucoraceae</taxon>
        <taxon>Mucor</taxon>
    </lineage>
</organism>